<sequence>MKEIGSFIGLDLEGTHEYYNNELDMARLNSARSGIYHACGLYGYHTVYLPYYLCPSVNKYLTDHGIKTIKYHINAHFEPIDVKQEDNSAFVIVNYFGILSHSKMKAIAGKFRNVIVDNSAAFYAQPVEDCYSVYSPRKFFGVPDGCYVIGQYASKGMDAYAQDRSAGTSSFLFATIEQGTNLTYSERMKNEERIDKSGPLRMSALTQCLLKNVNYPRIAAKRKENFKYAHFHFSKINQLDPLQSFDDTCVPMVYPLLIEKEDLDKKLREKKVYVGRLWTSVLQQVDPDTFEARMSKYMVPLPIDQRYGRSEINCMHQYVMDVLT</sequence>
<dbReference type="Proteomes" id="UP000319040">
    <property type="component" value="Unassembled WGS sequence"/>
</dbReference>
<dbReference type="SUPFAM" id="SSF53383">
    <property type="entry name" value="PLP-dependent transferases"/>
    <property type="match status" value="1"/>
</dbReference>
<evidence type="ECO:0000313" key="2">
    <source>
        <dbReference type="Proteomes" id="UP000319040"/>
    </source>
</evidence>
<protein>
    <recommendedName>
        <fullName evidence="3">dTDP-4-amino-4,6-dideoxygalactose transaminase</fullName>
    </recommendedName>
</protein>
<proteinExistence type="predicted"/>
<name>A0A521BTG5_SACCC</name>
<reference evidence="1 2" key="1">
    <citation type="submission" date="2017-05" db="EMBL/GenBank/DDBJ databases">
        <authorList>
            <person name="Varghese N."/>
            <person name="Submissions S."/>
        </authorList>
    </citation>
    <scope>NUCLEOTIDE SEQUENCE [LARGE SCALE GENOMIC DNA]</scope>
    <source>
        <strain evidence="1 2">DSM 27040</strain>
    </source>
</reference>
<dbReference type="RefSeq" id="WP_142532373.1">
    <property type="nucleotide sequence ID" value="NZ_FXTB01000002.1"/>
</dbReference>
<gene>
    <name evidence="1" type="ORF">SAMN06265379_10252</name>
</gene>
<dbReference type="InterPro" id="IPR015424">
    <property type="entry name" value="PyrdxlP-dep_Trfase"/>
</dbReference>
<organism evidence="1 2">
    <name type="scientific">Saccharicrinis carchari</name>
    <dbReference type="NCBI Taxonomy" id="1168039"/>
    <lineage>
        <taxon>Bacteria</taxon>
        <taxon>Pseudomonadati</taxon>
        <taxon>Bacteroidota</taxon>
        <taxon>Bacteroidia</taxon>
        <taxon>Marinilabiliales</taxon>
        <taxon>Marinilabiliaceae</taxon>
        <taxon>Saccharicrinis</taxon>
    </lineage>
</organism>
<dbReference type="EMBL" id="FXTB01000002">
    <property type="protein sequence ID" value="SMO50464.1"/>
    <property type="molecule type" value="Genomic_DNA"/>
</dbReference>
<accession>A0A521BTG5</accession>
<evidence type="ECO:0000313" key="1">
    <source>
        <dbReference type="EMBL" id="SMO50464.1"/>
    </source>
</evidence>
<dbReference type="AlphaFoldDB" id="A0A521BTG5"/>
<keyword evidence="2" id="KW-1185">Reference proteome</keyword>
<evidence type="ECO:0008006" key="3">
    <source>
        <dbReference type="Google" id="ProtNLM"/>
    </source>
</evidence>
<dbReference type="OrthoDB" id="8955051at2"/>